<feature type="transmembrane region" description="Helical" evidence="1">
    <location>
        <begin position="12"/>
        <end position="30"/>
    </location>
</feature>
<keyword evidence="1" id="KW-0812">Transmembrane</keyword>
<dbReference type="Pfam" id="PF11292">
    <property type="entry name" value="DUF3093"/>
    <property type="match status" value="1"/>
</dbReference>
<dbReference type="InterPro" id="IPR021443">
    <property type="entry name" value="DUF3093"/>
</dbReference>
<organism evidence="2">
    <name type="scientific">freshwater metagenome</name>
    <dbReference type="NCBI Taxonomy" id="449393"/>
    <lineage>
        <taxon>unclassified sequences</taxon>
        <taxon>metagenomes</taxon>
        <taxon>ecological metagenomes</taxon>
    </lineage>
</organism>
<dbReference type="AlphaFoldDB" id="A0A6J6DM01"/>
<reference evidence="2" key="1">
    <citation type="submission" date="2020-05" db="EMBL/GenBank/DDBJ databases">
        <authorList>
            <person name="Chiriac C."/>
            <person name="Salcher M."/>
            <person name="Ghai R."/>
            <person name="Kavagutti S V."/>
        </authorList>
    </citation>
    <scope>NUCLEOTIDE SEQUENCE</scope>
</reference>
<feature type="transmembrane region" description="Helical" evidence="1">
    <location>
        <begin position="36"/>
        <end position="56"/>
    </location>
</feature>
<evidence type="ECO:0000313" key="2">
    <source>
        <dbReference type="EMBL" id="CAB4565137.1"/>
    </source>
</evidence>
<keyword evidence="1" id="KW-1133">Transmembrane helix</keyword>
<protein>
    <submittedName>
        <fullName evidence="2">Unannotated protein</fullName>
    </submittedName>
</protein>
<accession>A0A6J6DM01</accession>
<name>A0A6J6DM01_9ZZZZ</name>
<proteinExistence type="predicted"/>
<dbReference type="EMBL" id="CAEZTM010000010">
    <property type="protein sequence ID" value="CAB4565137.1"/>
    <property type="molecule type" value="Genomic_DNA"/>
</dbReference>
<gene>
    <name evidence="2" type="ORF">UFOPK1684_00374</name>
</gene>
<evidence type="ECO:0000256" key="1">
    <source>
        <dbReference type="SAM" id="Phobius"/>
    </source>
</evidence>
<keyword evidence="1" id="KW-0472">Membrane</keyword>
<sequence>MNSYRERLRPSWWMVVATGLFLPATTLIFLPLSTQLGLGVGAALWGGSVGLLWVLAPTISTDGQRINAGRAHIDREHVRELEVFYREQARQERGPRLDARAWLVIRPWVDPVIKVTLQDPHDKTPYWIVSSRHPERFVAAWEAGNTT</sequence>